<keyword evidence="2 5" id="KW-0812">Transmembrane</keyword>
<evidence type="ECO:0000256" key="5">
    <source>
        <dbReference type="RuleBase" id="RU363041"/>
    </source>
</evidence>
<evidence type="ECO:0000256" key="2">
    <source>
        <dbReference type="ARBA" id="ARBA00022692"/>
    </source>
</evidence>
<protein>
    <recommendedName>
        <fullName evidence="5">Probable membrane transporter protein</fullName>
    </recommendedName>
</protein>
<dbReference type="KEGG" id="nev:NTE_02423"/>
<reference evidence="6 7" key="1">
    <citation type="journal article" date="2014" name="PLoS ONE">
        <title>Genome Sequence of Candidatus Nitrososphaera evergladensis from Group I.1b Enriched from Everglades Soil Reveals Novel Genomic Features of the Ammonia-Oxidizing Archaea.</title>
        <authorList>
            <person name="Zhalnina K.V."/>
            <person name="Dias R."/>
            <person name="Leonard M.T."/>
            <person name="Dorr de Quadros P."/>
            <person name="Camargo F.A."/>
            <person name="Drew J.C."/>
            <person name="Farmerie W.G."/>
            <person name="Daroub S.H."/>
            <person name="Triplett E.W."/>
        </authorList>
    </citation>
    <scope>NUCLEOTIDE SEQUENCE [LARGE SCALE GENOMIC DNA]</scope>
    <source>
        <strain evidence="6 7">SR1</strain>
    </source>
</reference>
<dbReference type="OrthoDB" id="380062at2157"/>
<dbReference type="InterPro" id="IPR051598">
    <property type="entry name" value="TSUP/Inactive_protease-like"/>
</dbReference>
<dbReference type="STRING" id="1459636.NTE_02423"/>
<feature type="transmembrane region" description="Helical" evidence="5">
    <location>
        <begin position="107"/>
        <end position="129"/>
    </location>
</feature>
<feature type="transmembrane region" description="Helical" evidence="5">
    <location>
        <begin position="36"/>
        <end position="53"/>
    </location>
</feature>
<organism evidence="6 7">
    <name type="scientific">Candidatus Nitrososphaera evergladensis SR1</name>
    <dbReference type="NCBI Taxonomy" id="1459636"/>
    <lineage>
        <taxon>Archaea</taxon>
        <taxon>Nitrososphaerota</taxon>
        <taxon>Nitrososphaeria</taxon>
        <taxon>Nitrososphaerales</taxon>
        <taxon>Nitrososphaeraceae</taxon>
        <taxon>Nitrososphaera</taxon>
    </lineage>
</organism>
<sequence>MRQNNLHRRVFAVMAVTGAAGAFAGSLFTRIVPAQGLLLLVGAIVSYEAFSLIKSLRHKGAENLRPNLAPESAIGLGVGFLGGLVGLVLGSIRLPAVINVLKMEPRVAVGTNLAASSAMGAAGLIGHAINGEVDYEVLAVMGATAMAGAFVGAKYTGRFDERTLKLLIGLILVAVAAVMFWRALYS</sequence>
<keyword evidence="5" id="KW-1003">Cell membrane</keyword>
<comment type="subcellular location">
    <subcellularLocation>
        <location evidence="5">Cell membrane</location>
        <topology evidence="5">Multi-pass membrane protein</topology>
    </subcellularLocation>
    <subcellularLocation>
        <location evidence="1">Membrane</location>
        <topology evidence="1">Multi-pass membrane protein</topology>
    </subcellularLocation>
</comment>
<gene>
    <name evidence="6" type="ORF">NTE_02423</name>
</gene>
<feature type="transmembrane region" description="Helical" evidence="5">
    <location>
        <begin position="6"/>
        <end position="29"/>
    </location>
</feature>
<feature type="transmembrane region" description="Helical" evidence="5">
    <location>
        <begin position="135"/>
        <end position="152"/>
    </location>
</feature>
<dbReference type="HOGENOM" id="CLU_045498_5_5_2"/>
<evidence type="ECO:0000313" key="6">
    <source>
        <dbReference type="EMBL" id="AIF84473.1"/>
    </source>
</evidence>
<evidence type="ECO:0000256" key="4">
    <source>
        <dbReference type="ARBA" id="ARBA00023136"/>
    </source>
</evidence>
<evidence type="ECO:0000313" key="7">
    <source>
        <dbReference type="Proteomes" id="UP000028194"/>
    </source>
</evidence>
<dbReference type="Proteomes" id="UP000028194">
    <property type="component" value="Chromosome"/>
</dbReference>
<keyword evidence="3 5" id="KW-1133">Transmembrane helix</keyword>
<accession>A0A075MTL9</accession>
<evidence type="ECO:0000256" key="3">
    <source>
        <dbReference type="ARBA" id="ARBA00022989"/>
    </source>
</evidence>
<dbReference type="AlphaFoldDB" id="A0A075MTL9"/>
<proteinExistence type="inferred from homology"/>
<dbReference type="PANTHER" id="PTHR43701">
    <property type="entry name" value="MEMBRANE TRANSPORTER PROTEIN MJ0441-RELATED"/>
    <property type="match status" value="1"/>
</dbReference>
<comment type="similarity">
    <text evidence="5">Belongs to the 4-toluene sulfonate uptake permease (TSUP) (TC 2.A.102) family.</text>
</comment>
<feature type="transmembrane region" description="Helical" evidence="5">
    <location>
        <begin position="164"/>
        <end position="184"/>
    </location>
</feature>
<dbReference type="EMBL" id="CP007174">
    <property type="protein sequence ID" value="AIF84473.1"/>
    <property type="molecule type" value="Genomic_DNA"/>
</dbReference>
<evidence type="ECO:0000256" key="1">
    <source>
        <dbReference type="ARBA" id="ARBA00004141"/>
    </source>
</evidence>
<dbReference type="PANTHER" id="PTHR43701:SF2">
    <property type="entry name" value="MEMBRANE TRANSPORTER PROTEIN YJNA-RELATED"/>
    <property type="match status" value="1"/>
</dbReference>
<keyword evidence="7" id="KW-1185">Reference proteome</keyword>
<keyword evidence="4 5" id="KW-0472">Membrane</keyword>
<dbReference type="InterPro" id="IPR002781">
    <property type="entry name" value="TM_pro_TauE-like"/>
</dbReference>
<dbReference type="GO" id="GO:0005886">
    <property type="term" value="C:plasma membrane"/>
    <property type="evidence" value="ECO:0007669"/>
    <property type="project" value="UniProtKB-SubCell"/>
</dbReference>
<dbReference type="Pfam" id="PF01925">
    <property type="entry name" value="TauE"/>
    <property type="match status" value="1"/>
</dbReference>
<name>A0A075MTL9_9ARCH</name>
<feature type="transmembrane region" description="Helical" evidence="5">
    <location>
        <begin position="73"/>
        <end position="95"/>
    </location>
</feature>